<keyword evidence="5" id="KW-1185">Reference proteome</keyword>
<feature type="domain" description="NmrA-like" evidence="3">
    <location>
        <begin position="1"/>
        <end position="294"/>
    </location>
</feature>
<dbReference type="PANTHER" id="PTHR42748">
    <property type="entry name" value="NITROGEN METABOLITE REPRESSION PROTEIN NMRA FAMILY MEMBER"/>
    <property type="match status" value="1"/>
</dbReference>
<name>A0A7D8UIU7_9HELO</name>
<protein>
    <submittedName>
        <fullName evidence="4">NmrA-like family domain-containing protein 1</fullName>
    </submittedName>
</protein>
<keyword evidence="2" id="KW-0521">NADP</keyword>
<dbReference type="GO" id="GO:0005634">
    <property type="term" value="C:nucleus"/>
    <property type="evidence" value="ECO:0007669"/>
    <property type="project" value="TreeGrafter"/>
</dbReference>
<evidence type="ECO:0000256" key="1">
    <source>
        <dbReference type="ARBA" id="ARBA00006328"/>
    </source>
</evidence>
<accession>A0A7D8UIU7</accession>
<dbReference type="Pfam" id="PF05368">
    <property type="entry name" value="NmrA"/>
    <property type="match status" value="1"/>
</dbReference>
<dbReference type="SUPFAM" id="SSF51735">
    <property type="entry name" value="NAD(P)-binding Rossmann-fold domains"/>
    <property type="match status" value="1"/>
</dbReference>
<evidence type="ECO:0000256" key="2">
    <source>
        <dbReference type="ARBA" id="ARBA00022857"/>
    </source>
</evidence>
<reference evidence="4 5" key="1">
    <citation type="submission" date="2018-05" db="EMBL/GenBank/DDBJ databases">
        <title>Whole genome sequencing for identification of molecular markers to develop diagnostic detection tools for the regulated plant pathogen Lachnellula willkommii.</title>
        <authorList>
            <person name="Giroux E."/>
            <person name="Bilodeau G."/>
        </authorList>
    </citation>
    <scope>NUCLEOTIDE SEQUENCE [LARGE SCALE GENOMIC DNA]</scope>
    <source>
        <strain evidence="4 5">CBS 625.97</strain>
    </source>
</reference>
<sequence>MSKLIVIIGITGVQGGSVASHFSTLPEWTIRGITRSPTSPTASSLTTRGIPITTANLKDPSTLISAFAGAHTIFSTTDFYAPFHDPHTQALLREGQSINEYCYEQELAQAKNVADAAARTEGLQRLVVSSLCDASEWSGGRYTGVFHFDAKARAVRYVRDVYPELAAKMSVVQVGSYLSNWQGNLGIWKGQGGAVYLSVIQGTGTQQRPQTNVPKDLGRIVHAVLQVAPGKNILGASFSMSWTEQFKSWCELNGLKYGGLHEITLEQFEKFIPIPGLGREIGEMMLFERDFGYDGGDPSVVLPGDLGVDCPLTSWEEYVKNEDWSEVLRKLK</sequence>
<dbReference type="Gene3D" id="3.40.50.720">
    <property type="entry name" value="NAD(P)-binding Rossmann-like Domain"/>
    <property type="match status" value="1"/>
</dbReference>
<comment type="similarity">
    <text evidence="1">Belongs to the NmrA-type oxidoreductase family.</text>
</comment>
<dbReference type="OrthoDB" id="3358371at2759"/>
<dbReference type="InterPro" id="IPR036291">
    <property type="entry name" value="NAD(P)-bd_dom_sf"/>
</dbReference>
<dbReference type="PANTHER" id="PTHR42748:SF26">
    <property type="entry name" value="NMRA-LIKE DOMAIN-CONTAINING PROTEIN"/>
    <property type="match status" value="1"/>
</dbReference>
<dbReference type="InterPro" id="IPR051164">
    <property type="entry name" value="NmrA-like_oxidored"/>
</dbReference>
<gene>
    <name evidence="4" type="primary">NMRAL1_11</name>
    <name evidence="4" type="ORF">LCER1_G007998</name>
</gene>
<evidence type="ECO:0000313" key="5">
    <source>
        <dbReference type="Proteomes" id="UP000481288"/>
    </source>
</evidence>
<dbReference type="AlphaFoldDB" id="A0A7D8UIU7"/>
<evidence type="ECO:0000313" key="4">
    <source>
        <dbReference type="EMBL" id="TVY49727.1"/>
    </source>
</evidence>
<dbReference type="Gene3D" id="3.90.25.10">
    <property type="entry name" value="UDP-galactose 4-epimerase, domain 1"/>
    <property type="match status" value="1"/>
</dbReference>
<comment type="caution">
    <text evidence="4">The sequence shown here is derived from an EMBL/GenBank/DDBJ whole genome shotgun (WGS) entry which is preliminary data.</text>
</comment>
<dbReference type="InterPro" id="IPR008030">
    <property type="entry name" value="NmrA-like"/>
</dbReference>
<dbReference type="EMBL" id="QGMG01001299">
    <property type="protein sequence ID" value="TVY49727.1"/>
    <property type="molecule type" value="Genomic_DNA"/>
</dbReference>
<dbReference type="Proteomes" id="UP000481288">
    <property type="component" value="Unassembled WGS sequence"/>
</dbReference>
<organism evidence="4 5">
    <name type="scientific">Lachnellula cervina</name>
    <dbReference type="NCBI Taxonomy" id="1316786"/>
    <lineage>
        <taxon>Eukaryota</taxon>
        <taxon>Fungi</taxon>
        <taxon>Dikarya</taxon>
        <taxon>Ascomycota</taxon>
        <taxon>Pezizomycotina</taxon>
        <taxon>Leotiomycetes</taxon>
        <taxon>Helotiales</taxon>
        <taxon>Lachnaceae</taxon>
        <taxon>Lachnellula</taxon>
    </lineage>
</organism>
<proteinExistence type="inferred from homology"/>
<evidence type="ECO:0000259" key="3">
    <source>
        <dbReference type="Pfam" id="PF05368"/>
    </source>
</evidence>